<evidence type="ECO:0000313" key="2">
    <source>
        <dbReference type="EMBL" id="MBO0331560.1"/>
    </source>
</evidence>
<proteinExistence type="predicted"/>
<feature type="chain" id="PRO_5047056831" evidence="1">
    <location>
        <begin position="20"/>
        <end position="221"/>
    </location>
</feature>
<sequence length="221" mass="24987">MIKNICLGILCFISVQLSAQGEFYPPKVEISDYTLSKFLTELTLAVGKKDKDFILEHLDPNILNSFGGDGGIEEFKMYWDFNAESTNFWEVMENILLIGGPSFDASKDKNSYYLPFTFTDWPDQYDAFEHYLVLGNNVNVRNKPTTENSEVLGQLSYQIVKISDPDGEILSENNDWLNITTVDNGLSGYVYGKFLISPIGYRLGLIKTENGWKINMLVAGD</sequence>
<accession>A0ABS3EZ75</accession>
<keyword evidence="1" id="KW-0732">Signal</keyword>
<dbReference type="RefSeq" id="WP_207071907.1">
    <property type="nucleotide sequence ID" value="NZ_JAFLND010000003.1"/>
</dbReference>
<feature type="signal peptide" evidence="1">
    <location>
        <begin position="1"/>
        <end position="19"/>
    </location>
</feature>
<evidence type="ECO:0000256" key="1">
    <source>
        <dbReference type="SAM" id="SignalP"/>
    </source>
</evidence>
<evidence type="ECO:0000313" key="3">
    <source>
        <dbReference type="Proteomes" id="UP000664163"/>
    </source>
</evidence>
<dbReference type="Gene3D" id="2.30.30.40">
    <property type="entry name" value="SH3 Domains"/>
    <property type="match status" value="1"/>
</dbReference>
<dbReference type="Proteomes" id="UP000664163">
    <property type="component" value="Unassembled WGS sequence"/>
</dbReference>
<dbReference type="EMBL" id="JAFLND010000003">
    <property type="protein sequence ID" value="MBO0331560.1"/>
    <property type="molecule type" value="Genomic_DNA"/>
</dbReference>
<protein>
    <submittedName>
        <fullName evidence="2">SH3 domain-containing protein</fullName>
    </submittedName>
</protein>
<name>A0ABS3EZ75_9FLAO</name>
<reference evidence="2 3" key="1">
    <citation type="submission" date="2021-03" db="EMBL/GenBank/DDBJ databases">
        <title>Muricauda sp. CAU 1631 isolated from Incheon.</title>
        <authorList>
            <person name="Kim W."/>
        </authorList>
    </citation>
    <scope>NUCLEOTIDE SEQUENCE [LARGE SCALE GENOMIC DNA]</scope>
    <source>
        <strain evidence="2 3">CAU 1631</strain>
    </source>
</reference>
<organism evidence="2 3">
    <name type="scientific">[Muricauda] lutisoli</name>
    <dbReference type="NCBI Taxonomy" id="2816035"/>
    <lineage>
        <taxon>Bacteria</taxon>
        <taxon>Pseudomonadati</taxon>
        <taxon>Bacteroidota</taxon>
        <taxon>Flavobacteriia</taxon>
        <taxon>Flavobacteriales</taxon>
        <taxon>Flavobacteriaceae</taxon>
        <taxon>Allomuricauda</taxon>
    </lineage>
</organism>
<keyword evidence="3" id="KW-1185">Reference proteome</keyword>
<gene>
    <name evidence="2" type="ORF">J0X13_13435</name>
</gene>
<comment type="caution">
    <text evidence="2">The sequence shown here is derived from an EMBL/GenBank/DDBJ whole genome shotgun (WGS) entry which is preliminary data.</text>
</comment>